<feature type="transmembrane region" description="Helical" evidence="8">
    <location>
        <begin position="252"/>
        <end position="272"/>
    </location>
</feature>
<keyword evidence="10" id="KW-1185">Reference proteome</keyword>
<dbReference type="CDD" id="cd03263">
    <property type="entry name" value="ABC_subfamily_A"/>
    <property type="match status" value="1"/>
</dbReference>
<dbReference type="Pfam" id="PF12698">
    <property type="entry name" value="ABC2_membrane_3"/>
    <property type="match status" value="2"/>
</dbReference>
<proteinExistence type="predicted"/>
<feature type="transmembrane region" description="Helical" evidence="8">
    <location>
        <begin position="770"/>
        <end position="790"/>
    </location>
</feature>
<dbReference type="PANTHER" id="PTHR19229">
    <property type="entry name" value="ATP-BINDING CASSETTE TRANSPORTER SUBFAMILY A ABCA"/>
    <property type="match status" value="1"/>
</dbReference>
<evidence type="ECO:0000313" key="11">
    <source>
        <dbReference type="RefSeq" id="XP_051861908.1"/>
    </source>
</evidence>
<dbReference type="SUPFAM" id="SSF52540">
    <property type="entry name" value="P-loop containing nucleoside triphosphate hydrolases"/>
    <property type="match status" value="2"/>
</dbReference>
<dbReference type="FunFam" id="3.40.50.300:FF:002275">
    <property type="entry name" value="ATP-binding cassette, subfamily A (ABC1), member 16"/>
    <property type="match status" value="1"/>
</dbReference>
<feature type="transmembrane region" description="Helical" evidence="8">
    <location>
        <begin position="225"/>
        <end position="246"/>
    </location>
</feature>
<dbReference type="GO" id="GO:0005319">
    <property type="term" value="F:lipid transporter activity"/>
    <property type="evidence" value="ECO:0007669"/>
    <property type="project" value="TreeGrafter"/>
</dbReference>
<feature type="transmembrane region" description="Helical" evidence="8">
    <location>
        <begin position="1023"/>
        <end position="1045"/>
    </location>
</feature>
<feature type="compositionally biased region" description="Basic residues" evidence="7">
    <location>
        <begin position="1493"/>
        <end position="1506"/>
    </location>
</feature>
<feature type="transmembrane region" description="Helical" evidence="8">
    <location>
        <begin position="1134"/>
        <end position="1152"/>
    </location>
</feature>
<evidence type="ECO:0000256" key="6">
    <source>
        <dbReference type="ARBA" id="ARBA00023136"/>
    </source>
</evidence>
<dbReference type="GO" id="GO:0016020">
    <property type="term" value="C:membrane"/>
    <property type="evidence" value="ECO:0007669"/>
    <property type="project" value="UniProtKB-SubCell"/>
</dbReference>
<dbReference type="InterPro" id="IPR013525">
    <property type="entry name" value="ABC2_TM"/>
</dbReference>
<keyword evidence="3" id="KW-0547">Nucleotide-binding</keyword>
<dbReference type="GO" id="GO:0140359">
    <property type="term" value="F:ABC-type transporter activity"/>
    <property type="evidence" value="ECO:0007669"/>
    <property type="project" value="InterPro"/>
</dbReference>
<evidence type="ECO:0000259" key="9">
    <source>
        <dbReference type="PROSITE" id="PS50893"/>
    </source>
</evidence>
<dbReference type="InterPro" id="IPR026082">
    <property type="entry name" value="ABCA"/>
</dbReference>
<dbReference type="InterPro" id="IPR027417">
    <property type="entry name" value="P-loop_NTPase"/>
</dbReference>
<evidence type="ECO:0000256" key="1">
    <source>
        <dbReference type="ARBA" id="ARBA00004141"/>
    </source>
</evidence>
<evidence type="ECO:0000256" key="2">
    <source>
        <dbReference type="ARBA" id="ARBA00022692"/>
    </source>
</evidence>
<dbReference type="InterPro" id="IPR003593">
    <property type="entry name" value="AAA+_ATPase"/>
</dbReference>
<feature type="transmembrane region" description="Helical" evidence="8">
    <location>
        <begin position="952"/>
        <end position="969"/>
    </location>
</feature>
<feature type="transmembrane region" description="Helical" evidence="8">
    <location>
        <begin position="150"/>
        <end position="170"/>
    </location>
</feature>
<feature type="domain" description="ABC transporter" evidence="9">
    <location>
        <begin position="413"/>
        <end position="642"/>
    </location>
</feature>
<keyword evidence="2 8" id="KW-0812">Transmembrane</keyword>
<evidence type="ECO:0000313" key="10">
    <source>
        <dbReference type="Proteomes" id="UP000515160"/>
    </source>
</evidence>
<reference evidence="11" key="1">
    <citation type="submission" date="2025-08" db="UniProtKB">
        <authorList>
            <consortium name="RefSeq"/>
        </authorList>
    </citation>
    <scope>IDENTIFICATION</scope>
    <source>
        <strain evidence="11">15112-1751.03</strain>
        <tissue evidence="11">Whole Adult</tissue>
    </source>
</reference>
<dbReference type="InterPro" id="IPR003439">
    <property type="entry name" value="ABC_transporter-like_ATP-bd"/>
</dbReference>
<gene>
    <name evidence="11" type="primary">LOC117566789</name>
</gene>
<dbReference type="GO" id="GO:0005524">
    <property type="term" value="F:ATP binding"/>
    <property type="evidence" value="ECO:0007669"/>
    <property type="project" value="UniProtKB-KW"/>
</dbReference>
<dbReference type="Proteomes" id="UP000515160">
    <property type="component" value="Chromosome 3"/>
</dbReference>
<keyword evidence="6 8" id="KW-0472">Membrane</keyword>
<evidence type="ECO:0000256" key="4">
    <source>
        <dbReference type="ARBA" id="ARBA00022840"/>
    </source>
</evidence>
<evidence type="ECO:0000256" key="3">
    <source>
        <dbReference type="ARBA" id="ARBA00022741"/>
    </source>
</evidence>
<feature type="domain" description="ABC transporter" evidence="9">
    <location>
        <begin position="1188"/>
        <end position="1428"/>
    </location>
</feature>
<dbReference type="PANTHER" id="PTHR19229:SF250">
    <property type="entry name" value="ABC TRANSPORTER DOMAIN-CONTAINING PROTEIN-RELATED"/>
    <property type="match status" value="1"/>
</dbReference>
<feature type="transmembrane region" description="Helical" evidence="8">
    <location>
        <begin position="284"/>
        <end position="304"/>
    </location>
</feature>
<organism evidence="10 11">
    <name type="scientific">Drosophila albomicans</name>
    <name type="common">Fruit fly</name>
    <dbReference type="NCBI Taxonomy" id="7291"/>
    <lineage>
        <taxon>Eukaryota</taxon>
        <taxon>Metazoa</taxon>
        <taxon>Ecdysozoa</taxon>
        <taxon>Arthropoda</taxon>
        <taxon>Hexapoda</taxon>
        <taxon>Insecta</taxon>
        <taxon>Pterygota</taxon>
        <taxon>Neoptera</taxon>
        <taxon>Endopterygota</taxon>
        <taxon>Diptera</taxon>
        <taxon>Brachycera</taxon>
        <taxon>Muscomorpha</taxon>
        <taxon>Ephydroidea</taxon>
        <taxon>Drosophilidae</taxon>
        <taxon>Drosophila</taxon>
    </lineage>
</organism>
<keyword evidence="4" id="KW-0067">ATP-binding</keyword>
<protein>
    <submittedName>
        <fullName evidence="11">Phospholipid-transporting ATPase ABCA1 isoform X2</fullName>
    </submittedName>
</protein>
<feature type="transmembrane region" description="Helical" evidence="8">
    <location>
        <begin position="190"/>
        <end position="218"/>
    </location>
</feature>
<keyword evidence="5 8" id="KW-1133">Transmembrane helix</keyword>
<evidence type="ECO:0000256" key="7">
    <source>
        <dbReference type="SAM" id="MobiDB-lite"/>
    </source>
</evidence>
<dbReference type="OrthoDB" id="6500128at2759"/>
<feature type="transmembrane region" description="Helical" evidence="8">
    <location>
        <begin position="331"/>
        <end position="349"/>
    </location>
</feature>
<dbReference type="RefSeq" id="XP_051861908.1">
    <property type="nucleotide sequence ID" value="XM_052005948.1"/>
</dbReference>
<dbReference type="Pfam" id="PF00005">
    <property type="entry name" value="ABC_tran"/>
    <property type="match status" value="2"/>
</dbReference>
<accession>A0A9C6T9B1</accession>
<feature type="transmembrane region" description="Helical" evidence="8">
    <location>
        <begin position="1057"/>
        <end position="1082"/>
    </location>
</feature>
<feature type="transmembrane region" description="Helical" evidence="8">
    <location>
        <begin position="990"/>
        <end position="1011"/>
    </location>
</feature>
<name>A0A9C6T9B1_DROAB</name>
<dbReference type="GeneID" id="117566789"/>
<dbReference type="Gene3D" id="3.40.50.300">
    <property type="entry name" value="P-loop containing nucleotide triphosphate hydrolases"/>
    <property type="match status" value="2"/>
</dbReference>
<feature type="region of interest" description="Disordered" evidence="7">
    <location>
        <begin position="1475"/>
        <end position="1518"/>
    </location>
</feature>
<sequence length="1645" mass="187389">MYSPLNHVVEQIVKDTAASFGSPKLKSYLYASEMDKALTVEDAYVGIEFEDHLRDIMELPSKVKVAIRYPLHLRTNQRGRWPHRLFKRIMENPDKDAYHTEGFLWIQLKLSEAIIRSVNKSVLMPQIHIQPFPDAGRTVFPDLPRKFRKFVISFVLIYMFPSLIICQMIVSEKQDFMRDMMYIMGLPIGLNWLSWFIVSYIMLMIPTVFVVIMIMVFLCPYSSSIVVLFIFMVYIFALISLTFMVSSFFNNSFLAMIAMCIVHVISFMPFFVVNGRDTGTINSLIVAFHLNSAMPMILIQIFAYEMKSWGIQWSNLFLCSHPDDRLSSGHILVPMILLSILFILICLYVDQIKPAGLRPGKQFNFPFTRKFWCSSPPTINFTESDEEAAIDAGNRNENVLAFENATSENEVIINSQRLSKSFGDEKVVRNFTLKFYENEITVLLGDTGAGKTTIFMMLVGLYAPTSGRVLINGEDMVEAPRLARKSISLCPQKNIFFEELSSFWHITFYSQLKGMSHYHAEQEAEAYLLKMNLKDKAKMKVKHLSAAMRRKLSLCCALCAGTKVVLCDEPSAFLDPAACRDVFDLLRREKDGRCIILNTHSFTPAAVLGDRIGIISDGEIIGYGTSDFLIDNLGPGYRVVCAQLTDCDVNKVTKLLQRFIPEARVEKFDEYEITYRLPIARVHRFPNLFRALERKLGDLKLSTFTVSAPTMEETILKINANKNGRWRSVVSDAKWVHGANDIQESNKRKRLENKWRAMLLKKLLYSRQHLITLTCIILLPIFVAAANISVDIMDADEQPKEIPSFTNFDSYVDPTVVKHVEGRSIGLGYGEELEDNTRRICEQYDDEVMAAGATLHIIQGGVQNYLVDNLDVAAETYKRVYVAAATFREGSITAWFNRRLLHGIPITVSILYKAIGNSMANTDIEIINKPRNDTDEVFLINIDMNDKKNTSLLMFFLCISLALFIRQPIQERALQMKQQQHIAGITVYTYWLSHLIYDYLILQLLSVAVIFSLYMKSHESLCWLWIILMAFDFAALSFTYLLSFAFREPHVAMTVNILFNVLIVIVAIITVGKHLTIMHYILLLLPFYAMYSASIAAISNGHGLTACEAMELGSVCTENCSLIEHEPMNVWTELIYMLASGIFYFILVLLYSKLRALKYFIKYNRANCESNFADEDVKIMSQEVQYIINDDDLLKECSLVCDRIKKKISHLLPVECISFRIMPYECFGLMGLSGAGKTCIFDMVIGSRNLSQGNIYIKGLSMKNQRHKCFSHIGFCPQSNSIFPYMTGREMLTFACLIRGMQRKLIPDFIVNLADGFLLTKYLDQQTMYYSNGNQRKLAIAIASLSPTLICLDCPFTGVDVNTKHEISSVLSQLRSNGKSLFITSDSIAECEVLCTYLAIMAHGNLCCIGNAPYLKTRFNRGISIKIQVATKDEMDEINNDFDELYINFSRATTTSLSPMASASSSNRNGSVITAKADEEEEESSLDKGVQVKMKKKPRIKQKPSAKRNTPASEEDIFIEKQTERGTIIVKRKKTSAISATEKTIKHAGSSLLNIYIATDDRNEYSKIIKTVERRFRINFPNSYVTERFIIRGLVTVIIPEDPENDLLWSEIFQFVEDNRTDLQIKHYSISETTLEDIFLNFARN</sequence>
<dbReference type="GO" id="GO:0016887">
    <property type="term" value="F:ATP hydrolysis activity"/>
    <property type="evidence" value="ECO:0007669"/>
    <property type="project" value="InterPro"/>
</dbReference>
<evidence type="ECO:0000256" key="8">
    <source>
        <dbReference type="SAM" id="Phobius"/>
    </source>
</evidence>
<comment type="subcellular location">
    <subcellularLocation>
        <location evidence="1">Membrane</location>
        <topology evidence="1">Multi-pass membrane protein</topology>
    </subcellularLocation>
</comment>
<dbReference type="SMART" id="SM00382">
    <property type="entry name" value="AAA"/>
    <property type="match status" value="1"/>
</dbReference>
<dbReference type="PROSITE" id="PS50893">
    <property type="entry name" value="ABC_TRANSPORTER_2"/>
    <property type="match status" value="2"/>
</dbReference>
<evidence type="ECO:0000256" key="5">
    <source>
        <dbReference type="ARBA" id="ARBA00022989"/>
    </source>
</evidence>